<protein>
    <submittedName>
        <fullName evidence="1">Uncharacterized protein</fullName>
    </submittedName>
</protein>
<organism evidence="1 2">
    <name type="scientific">Cohnella hongkongensis</name>
    <dbReference type="NCBI Taxonomy" id="178337"/>
    <lineage>
        <taxon>Bacteria</taxon>
        <taxon>Bacillati</taxon>
        <taxon>Bacillota</taxon>
        <taxon>Bacilli</taxon>
        <taxon>Bacillales</taxon>
        <taxon>Paenibacillaceae</taxon>
        <taxon>Cohnella</taxon>
    </lineage>
</organism>
<gene>
    <name evidence="1" type="ORF">ACFO3S_09965</name>
</gene>
<dbReference type="EMBL" id="JBHSEP010000005">
    <property type="protein sequence ID" value="MFC4598559.1"/>
    <property type="molecule type" value="Genomic_DNA"/>
</dbReference>
<keyword evidence="2" id="KW-1185">Reference proteome</keyword>
<sequence length="44" mass="5320">MGSIREISILQRNFNRLMDRIQQLLLIENKREQKQRGDAQLKTH</sequence>
<accession>A0ABV9FER0</accession>
<evidence type="ECO:0000313" key="2">
    <source>
        <dbReference type="Proteomes" id="UP001596028"/>
    </source>
</evidence>
<name>A0ABV9FER0_9BACL</name>
<dbReference type="Proteomes" id="UP001596028">
    <property type="component" value="Unassembled WGS sequence"/>
</dbReference>
<comment type="caution">
    <text evidence="1">The sequence shown here is derived from an EMBL/GenBank/DDBJ whole genome shotgun (WGS) entry which is preliminary data.</text>
</comment>
<dbReference type="RefSeq" id="WP_378094929.1">
    <property type="nucleotide sequence ID" value="NZ_JBHSEP010000005.1"/>
</dbReference>
<reference evidence="2" key="1">
    <citation type="journal article" date="2019" name="Int. J. Syst. Evol. Microbiol.">
        <title>The Global Catalogue of Microorganisms (GCM) 10K type strain sequencing project: providing services to taxonomists for standard genome sequencing and annotation.</title>
        <authorList>
            <consortium name="The Broad Institute Genomics Platform"/>
            <consortium name="The Broad Institute Genome Sequencing Center for Infectious Disease"/>
            <person name="Wu L."/>
            <person name="Ma J."/>
        </authorList>
    </citation>
    <scope>NUCLEOTIDE SEQUENCE [LARGE SCALE GENOMIC DNA]</scope>
    <source>
        <strain evidence="2">CCUG 49571</strain>
    </source>
</reference>
<evidence type="ECO:0000313" key="1">
    <source>
        <dbReference type="EMBL" id="MFC4598559.1"/>
    </source>
</evidence>
<proteinExistence type="predicted"/>